<organism evidence="20 21">
    <name type="scientific">Paenibacillus chondroitinus</name>
    <dbReference type="NCBI Taxonomy" id="59842"/>
    <lineage>
        <taxon>Bacteria</taxon>
        <taxon>Bacillati</taxon>
        <taxon>Bacillota</taxon>
        <taxon>Bacilli</taxon>
        <taxon>Bacillales</taxon>
        <taxon>Paenibacillaceae</taxon>
        <taxon>Paenibacillus</taxon>
    </lineage>
</organism>
<evidence type="ECO:0000256" key="2">
    <source>
        <dbReference type="ARBA" id="ARBA00004651"/>
    </source>
</evidence>
<evidence type="ECO:0000256" key="10">
    <source>
        <dbReference type="ARBA" id="ARBA00022840"/>
    </source>
</evidence>
<sequence length="460" mass="51508">MKSLYVRIVLTFLAAIVIGLISSFIIGIAIFQKELNELGQNDMIKVSDNIVELYKQTQPQDLEAFMEKASQLTVYPIQLFTASGEKKLYGADNKEQFIAIDKELVQQVLEGARYRSKVKSEGDLYVGLPFAFEGQNYAIFLQSSTKNEKAVIRLLITILFLVLVIGSLCILIAARFLVKPLKLLTKATKRLAKGDFDVELKLKRKDELGILARSFNETARELKQLEMMRQDFVSNVSHEIQSPLTSISGFAKALKLDHLVTAEKRGRYLDIILKESDRLSRLSDNLLKLASLESKHHPFVAKTFNLDEQIRQVVVSCEPLWSVKHIRIDLKLPIGAKITADADQLNQVWINLLGNSIKFTPDNGTIRIELLANSHSYTVIIKDSGIGMTPEELNQIFVRFYKTDRSRNSTGSGLGLAIVKQIVLHHHGNIEVESTVGQGTKFTLQIPSTPPNTLSTKAGT</sequence>
<dbReference type="Gene3D" id="6.10.340.10">
    <property type="match status" value="1"/>
</dbReference>
<keyword evidence="8" id="KW-0547">Nucleotide-binding</keyword>
<dbReference type="Gene3D" id="3.30.565.10">
    <property type="entry name" value="Histidine kinase-like ATPase, C-terminal domain"/>
    <property type="match status" value="1"/>
</dbReference>
<evidence type="ECO:0000256" key="1">
    <source>
        <dbReference type="ARBA" id="ARBA00000085"/>
    </source>
</evidence>
<reference evidence="20 21" key="1">
    <citation type="submission" date="2023-03" db="EMBL/GenBank/DDBJ databases">
        <title>Bacillus Genome Sequencing.</title>
        <authorList>
            <person name="Dunlap C."/>
        </authorList>
    </citation>
    <scope>NUCLEOTIDE SEQUENCE [LARGE SCALE GENOMIC DNA]</scope>
    <source>
        <strain evidence="20 21">NRS-1351</strain>
    </source>
</reference>
<dbReference type="PANTHER" id="PTHR45528:SF11">
    <property type="entry name" value="HISTIDINE KINASE"/>
    <property type="match status" value="1"/>
</dbReference>
<evidence type="ECO:0000313" key="21">
    <source>
        <dbReference type="Proteomes" id="UP001355653"/>
    </source>
</evidence>
<keyword evidence="6" id="KW-0808">Transferase</keyword>
<keyword evidence="21" id="KW-1185">Reference proteome</keyword>
<evidence type="ECO:0000256" key="9">
    <source>
        <dbReference type="ARBA" id="ARBA00022777"/>
    </source>
</evidence>
<feature type="domain" description="Histidine kinase" evidence="18">
    <location>
        <begin position="235"/>
        <end position="450"/>
    </location>
</feature>
<evidence type="ECO:0000259" key="18">
    <source>
        <dbReference type="PROSITE" id="PS50109"/>
    </source>
</evidence>
<keyword evidence="4" id="KW-1003">Cell membrane</keyword>
<proteinExistence type="predicted"/>
<dbReference type="SUPFAM" id="SSF47384">
    <property type="entry name" value="Homodimeric domain of signal transducing histidine kinase"/>
    <property type="match status" value="1"/>
</dbReference>
<evidence type="ECO:0000256" key="6">
    <source>
        <dbReference type="ARBA" id="ARBA00022679"/>
    </source>
</evidence>
<dbReference type="InterPro" id="IPR003594">
    <property type="entry name" value="HATPase_dom"/>
</dbReference>
<feature type="domain" description="HAMP" evidence="19">
    <location>
        <begin position="175"/>
        <end position="227"/>
    </location>
</feature>
<evidence type="ECO:0000256" key="16">
    <source>
        <dbReference type="ARBA" id="ARBA00040841"/>
    </source>
</evidence>
<dbReference type="Gene3D" id="1.10.287.130">
    <property type="match status" value="1"/>
</dbReference>
<dbReference type="Pfam" id="PF00672">
    <property type="entry name" value="HAMP"/>
    <property type="match status" value="1"/>
</dbReference>
<accession>A0ABU6DPZ5</accession>
<evidence type="ECO:0000256" key="15">
    <source>
        <dbReference type="ARBA" id="ARBA00037219"/>
    </source>
</evidence>
<dbReference type="InterPro" id="IPR003660">
    <property type="entry name" value="HAMP_dom"/>
</dbReference>
<dbReference type="CDD" id="cd00082">
    <property type="entry name" value="HisKA"/>
    <property type="match status" value="1"/>
</dbReference>
<dbReference type="RefSeq" id="WP_127458499.1">
    <property type="nucleotide sequence ID" value="NZ_JAROBY010000101.1"/>
</dbReference>
<evidence type="ECO:0000256" key="8">
    <source>
        <dbReference type="ARBA" id="ARBA00022741"/>
    </source>
</evidence>
<dbReference type="InterPro" id="IPR036097">
    <property type="entry name" value="HisK_dim/P_sf"/>
</dbReference>
<dbReference type="SMART" id="SM00304">
    <property type="entry name" value="HAMP"/>
    <property type="match status" value="1"/>
</dbReference>
<evidence type="ECO:0000259" key="19">
    <source>
        <dbReference type="PROSITE" id="PS50885"/>
    </source>
</evidence>
<evidence type="ECO:0000256" key="3">
    <source>
        <dbReference type="ARBA" id="ARBA00012438"/>
    </source>
</evidence>
<dbReference type="EC" id="2.7.13.3" evidence="3"/>
<evidence type="ECO:0000256" key="4">
    <source>
        <dbReference type="ARBA" id="ARBA00022475"/>
    </source>
</evidence>
<evidence type="ECO:0000256" key="14">
    <source>
        <dbReference type="ARBA" id="ARBA00023136"/>
    </source>
</evidence>
<feature type="transmembrane region" description="Helical" evidence="17">
    <location>
        <begin position="6"/>
        <end position="31"/>
    </location>
</feature>
<keyword evidence="9 20" id="KW-0418">Kinase</keyword>
<dbReference type="InterPro" id="IPR005467">
    <property type="entry name" value="His_kinase_dom"/>
</dbReference>
<dbReference type="CDD" id="cd06225">
    <property type="entry name" value="HAMP"/>
    <property type="match status" value="1"/>
</dbReference>
<evidence type="ECO:0000256" key="7">
    <source>
        <dbReference type="ARBA" id="ARBA00022692"/>
    </source>
</evidence>
<keyword evidence="13" id="KW-0843">Virulence</keyword>
<evidence type="ECO:0000256" key="11">
    <source>
        <dbReference type="ARBA" id="ARBA00022989"/>
    </source>
</evidence>
<keyword evidence="14 17" id="KW-0472">Membrane</keyword>
<comment type="caution">
    <text evidence="20">The sequence shown here is derived from an EMBL/GenBank/DDBJ whole genome shotgun (WGS) entry which is preliminary data.</text>
</comment>
<keyword evidence="10" id="KW-0067">ATP-binding</keyword>
<evidence type="ECO:0000313" key="20">
    <source>
        <dbReference type="EMBL" id="MEB4799053.1"/>
    </source>
</evidence>
<dbReference type="SUPFAM" id="SSF158472">
    <property type="entry name" value="HAMP domain-like"/>
    <property type="match status" value="1"/>
</dbReference>
<keyword evidence="7 17" id="KW-0812">Transmembrane</keyword>
<dbReference type="SUPFAM" id="SSF55874">
    <property type="entry name" value="ATPase domain of HSP90 chaperone/DNA topoisomerase II/histidine kinase"/>
    <property type="match status" value="1"/>
</dbReference>
<dbReference type="PROSITE" id="PS50885">
    <property type="entry name" value="HAMP"/>
    <property type="match status" value="1"/>
</dbReference>
<dbReference type="InterPro" id="IPR004358">
    <property type="entry name" value="Sig_transdc_His_kin-like_C"/>
</dbReference>
<feature type="transmembrane region" description="Helical" evidence="17">
    <location>
        <begin position="154"/>
        <end position="178"/>
    </location>
</feature>
<dbReference type="SMART" id="SM00387">
    <property type="entry name" value="HATPase_c"/>
    <property type="match status" value="1"/>
</dbReference>
<dbReference type="Proteomes" id="UP001355653">
    <property type="component" value="Unassembled WGS sequence"/>
</dbReference>
<keyword evidence="12" id="KW-0902">Two-component regulatory system</keyword>
<dbReference type="PROSITE" id="PS50109">
    <property type="entry name" value="HIS_KIN"/>
    <property type="match status" value="1"/>
</dbReference>
<dbReference type="InterPro" id="IPR003661">
    <property type="entry name" value="HisK_dim/P_dom"/>
</dbReference>
<dbReference type="PANTHER" id="PTHR45528">
    <property type="entry name" value="SENSOR HISTIDINE KINASE CPXA"/>
    <property type="match status" value="1"/>
</dbReference>
<comment type="function">
    <text evidence="15">Member of the two-component regulatory system HssS/HssR involved in intracellular heme homeostasis and tempering of staphylococcal virulence. HssS functions as a heme sensor histidine kinase which is autophosphorylated at a histidine residue and transfers its phosphate group to an aspartate residue of HssR. HssR/HssS activates the expression of hrtAB, an efflux pump, in response to extracellular heme, hemin, hemoglobin or blood.</text>
</comment>
<dbReference type="SMART" id="SM00388">
    <property type="entry name" value="HisKA"/>
    <property type="match status" value="1"/>
</dbReference>
<dbReference type="Pfam" id="PF02518">
    <property type="entry name" value="HATPase_c"/>
    <property type="match status" value="1"/>
</dbReference>
<dbReference type="Pfam" id="PF00512">
    <property type="entry name" value="HisKA"/>
    <property type="match status" value="1"/>
</dbReference>
<evidence type="ECO:0000256" key="13">
    <source>
        <dbReference type="ARBA" id="ARBA00023026"/>
    </source>
</evidence>
<dbReference type="InterPro" id="IPR036890">
    <property type="entry name" value="HATPase_C_sf"/>
</dbReference>
<evidence type="ECO:0000256" key="5">
    <source>
        <dbReference type="ARBA" id="ARBA00022553"/>
    </source>
</evidence>
<comment type="subcellular location">
    <subcellularLocation>
        <location evidence="2">Cell membrane</location>
        <topology evidence="2">Multi-pass membrane protein</topology>
    </subcellularLocation>
</comment>
<protein>
    <recommendedName>
        <fullName evidence="16">Heme sensor protein HssS</fullName>
        <ecNumber evidence="3">2.7.13.3</ecNumber>
    </recommendedName>
</protein>
<dbReference type="PRINTS" id="PR00344">
    <property type="entry name" value="BCTRLSENSOR"/>
</dbReference>
<keyword evidence="11 17" id="KW-1133">Transmembrane helix</keyword>
<evidence type="ECO:0000256" key="17">
    <source>
        <dbReference type="SAM" id="Phobius"/>
    </source>
</evidence>
<dbReference type="GO" id="GO:0016301">
    <property type="term" value="F:kinase activity"/>
    <property type="evidence" value="ECO:0007669"/>
    <property type="project" value="UniProtKB-KW"/>
</dbReference>
<dbReference type="CDD" id="cd00075">
    <property type="entry name" value="HATPase"/>
    <property type="match status" value="1"/>
</dbReference>
<dbReference type="EMBL" id="JAROBY010000101">
    <property type="protein sequence ID" value="MEB4799053.1"/>
    <property type="molecule type" value="Genomic_DNA"/>
</dbReference>
<keyword evidence="5" id="KW-0597">Phosphoprotein</keyword>
<name>A0ABU6DPZ5_9BACL</name>
<comment type="catalytic activity">
    <reaction evidence="1">
        <text>ATP + protein L-histidine = ADP + protein N-phospho-L-histidine.</text>
        <dbReference type="EC" id="2.7.13.3"/>
    </reaction>
</comment>
<dbReference type="InterPro" id="IPR050398">
    <property type="entry name" value="HssS/ArlS-like"/>
</dbReference>
<evidence type="ECO:0000256" key="12">
    <source>
        <dbReference type="ARBA" id="ARBA00023012"/>
    </source>
</evidence>
<gene>
    <name evidence="20" type="ORF">P5G65_34815</name>
</gene>